<reference evidence="2 3" key="1">
    <citation type="submission" date="2019-01" db="EMBL/GenBank/DDBJ databases">
        <authorList>
            <person name="Ferrante I. M."/>
        </authorList>
    </citation>
    <scope>NUCLEOTIDE SEQUENCE [LARGE SCALE GENOMIC DNA]</scope>
    <source>
        <strain evidence="2 3">B856</strain>
    </source>
</reference>
<keyword evidence="3" id="KW-1185">Reference proteome</keyword>
<evidence type="ECO:0000256" key="1">
    <source>
        <dbReference type="SAM" id="SignalP"/>
    </source>
</evidence>
<feature type="chain" id="PRO_5019019118" evidence="1">
    <location>
        <begin position="19"/>
        <end position="263"/>
    </location>
</feature>
<name>A0A448Z454_9STRA</name>
<feature type="signal peptide" evidence="1">
    <location>
        <begin position="1"/>
        <end position="18"/>
    </location>
</feature>
<dbReference type="Proteomes" id="UP000291116">
    <property type="component" value="Unassembled WGS sequence"/>
</dbReference>
<protein>
    <submittedName>
        <fullName evidence="2">Uncharacterized protein</fullName>
    </submittedName>
</protein>
<dbReference type="Gene3D" id="2.30.110.10">
    <property type="entry name" value="Electron Transport, Fmn-binding Protein, Chain A"/>
    <property type="match status" value="1"/>
</dbReference>
<evidence type="ECO:0000313" key="2">
    <source>
        <dbReference type="EMBL" id="VEU36843.1"/>
    </source>
</evidence>
<accession>A0A448Z454</accession>
<keyword evidence="1" id="KW-0732">Signal</keyword>
<evidence type="ECO:0000313" key="3">
    <source>
        <dbReference type="Proteomes" id="UP000291116"/>
    </source>
</evidence>
<dbReference type="InterPro" id="IPR012349">
    <property type="entry name" value="Split_barrel_FMN-bd"/>
</dbReference>
<sequence>MWLSLRAAFAIVVAVAMANSMTVDGLSSPSSSSPIPPPPPISVPVWSFATASTEPCNTITSMNIMTFCTPVSVSSPKLWALSFYHGTLTKDSFLGNDDEDNDDDVPSTGILQLLTYDHRHLVPILGKKSGRDIDKSVACGEEGFPWWKIPNPTPPTTLSSVDETEGFDTGDGRIKGFEVLPGCALYLQVECRRSSKSLIDAGDHVVAICKVTRTGVWQPELGKIQWLDEFNGGDIDTAMSLPLAAIDESRALYSGRLRQEGIL</sequence>
<dbReference type="EMBL" id="CAACVS010000105">
    <property type="protein sequence ID" value="VEU36843.1"/>
    <property type="molecule type" value="Genomic_DNA"/>
</dbReference>
<proteinExistence type="predicted"/>
<dbReference type="OrthoDB" id="47032at2759"/>
<organism evidence="2 3">
    <name type="scientific">Pseudo-nitzschia multistriata</name>
    <dbReference type="NCBI Taxonomy" id="183589"/>
    <lineage>
        <taxon>Eukaryota</taxon>
        <taxon>Sar</taxon>
        <taxon>Stramenopiles</taxon>
        <taxon>Ochrophyta</taxon>
        <taxon>Bacillariophyta</taxon>
        <taxon>Bacillariophyceae</taxon>
        <taxon>Bacillariophycidae</taxon>
        <taxon>Bacillariales</taxon>
        <taxon>Bacillariaceae</taxon>
        <taxon>Pseudo-nitzschia</taxon>
    </lineage>
</organism>
<gene>
    <name evidence="2" type="ORF">PSNMU_V1.4_AUG-EV-PASAV3_0036160</name>
</gene>
<dbReference type="AlphaFoldDB" id="A0A448Z454"/>